<comment type="caution">
    <text evidence="9">The sequence shown here is derived from an EMBL/GenBank/DDBJ whole genome shotgun (WGS) entry which is preliminary data.</text>
</comment>
<reference evidence="9 10" key="1">
    <citation type="journal article" date="2015" name="Genome Announc.">
        <title>Expanding the biotechnology potential of lactobacilli through comparative genomics of 213 strains and associated genera.</title>
        <authorList>
            <person name="Sun Z."/>
            <person name="Harris H.M."/>
            <person name="McCann A."/>
            <person name="Guo C."/>
            <person name="Argimon S."/>
            <person name="Zhang W."/>
            <person name="Yang X."/>
            <person name="Jeffery I.B."/>
            <person name="Cooney J.C."/>
            <person name="Kagawa T.F."/>
            <person name="Liu W."/>
            <person name="Song Y."/>
            <person name="Salvetti E."/>
            <person name="Wrobel A."/>
            <person name="Rasinkangas P."/>
            <person name="Parkhill J."/>
            <person name="Rea M.C."/>
            <person name="O'Sullivan O."/>
            <person name="Ritari J."/>
            <person name="Douillard F.P."/>
            <person name="Paul Ross R."/>
            <person name="Yang R."/>
            <person name="Briner A.E."/>
            <person name="Felis G.E."/>
            <person name="de Vos W.M."/>
            <person name="Barrangou R."/>
            <person name="Klaenhammer T.R."/>
            <person name="Caufield P.W."/>
            <person name="Cui Y."/>
            <person name="Zhang H."/>
            <person name="O'Toole P.W."/>
        </authorList>
    </citation>
    <scope>NUCLEOTIDE SEQUENCE [LARGE SCALE GENOMIC DNA]</scope>
    <source>
        <strain evidence="9 10">DSM 19906</strain>
    </source>
</reference>
<keyword evidence="4 7" id="KW-0813">Transport</keyword>
<dbReference type="InterPro" id="IPR026022">
    <property type="entry name" value="PhoU_dom"/>
</dbReference>
<evidence type="ECO:0000259" key="8">
    <source>
        <dbReference type="Pfam" id="PF01895"/>
    </source>
</evidence>
<sequence>MRELFDDELKKLHGRFVEMGLNISEQIYSSTKAFMEHNKKLAQEVIDADNETNGEEMRLEKQALSLIALQQPVATDFRVIISILKASSDLERIGDHAVSIARETIRVKGNPRIPEVEKEIAKMTDQVRDMLEKALDAYSKSDADAAKSLTNEDVAVDEQYLLIRDAITKAVAENTETATASSSYFMVIRLLERIGHHIVNLAEWIVYSAAGQIVELNPGKANPELVNKLYSEEIVKEKGKDSKPDHTRKD</sequence>
<feature type="domain" description="PhoU" evidence="8">
    <location>
        <begin position="120"/>
        <end position="205"/>
    </location>
</feature>
<gene>
    <name evidence="9" type="ORF">FC98_GL001561</name>
</gene>
<dbReference type="InterPro" id="IPR028366">
    <property type="entry name" value="PhoU"/>
</dbReference>
<proteinExistence type="inferred from homology"/>
<evidence type="ECO:0000256" key="5">
    <source>
        <dbReference type="ARBA" id="ARBA00022490"/>
    </source>
</evidence>
<accession>A0A0R1NU63</accession>
<evidence type="ECO:0000313" key="10">
    <source>
        <dbReference type="Proteomes" id="UP000051439"/>
    </source>
</evidence>
<protein>
    <recommendedName>
        <fullName evidence="7">Phosphate-specific transport system accessory protein PhoU</fullName>
    </recommendedName>
</protein>
<dbReference type="EMBL" id="AZEB01000029">
    <property type="protein sequence ID" value="KRL20339.1"/>
    <property type="molecule type" value="Genomic_DNA"/>
</dbReference>
<dbReference type="PANTHER" id="PTHR42930:SF3">
    <property type="entry name" value="PHOSPHATE-SPECIFIC TRANSPORT SYSTEM ACCESSORY PROTEIN PHOU"/>
    <property type="match status" value="1"/>
</dbReference>
<dbReference type="GO" id="GO:0006817">
    <property type="term" value="P:phosphate ion transport"/>
    <property type="evidence" value="ECO:0007669"/>
    <property type="project" value="UniProtKB-KW"/>
</dbReference>
<dbReference type="GO" id="GO:0005737">
    <property type="term" value="C:cytoplasm"/>
    <property type="evidence" value="ECO:0007669"/>
    <property type="project" value="UniProtKB-SubCell"/>
</dbReference>
<dbReference type="Gene3D" id="1.20.58.220">
    <property type="entry name" value="Phosphate transport system protein phou homolog 2, domain 2"/>
    <property type="match status" value="1"/>
</dbReference>
<keyword evidence="10" id="KW-1185">Reference proteome</keyword>
<evidence type="ECO:0000256" key="7">
    <source>
        <dbReference type="PIRNR" id="PIRNR003107"/>
    </source>
</evidence>
<name>A0A0R1NU63_9LACO</name>
<comment type="function">
    <text evidence="7">Plays a role in the regulation of phosphate uptake.</text>
</comment>
<evidence type="ECO:0000256" key="6">
    <source>
        <dbReference type="ARBA" id="ARBA00022592"/>
    </source>
</evidence>
<dbReference type="PIRSF" id="PIRSF003107">
    <property type="entry name" value="PhoU"/>
    <property type="match status" value="1"/>
</dbReference>
<dbReference type="Proteomes" id="UP000051439">
    <property type="component" value="Unassembled WGS sequence"/>
</dbReference>
<comment type="subunit">
    <text evidence="3 7">Homodimer.</text>
</comment>
<dbReference type="PATRIC" id="fig|1423766.4.peg.1616"/>
<dbReference type="SUPFAM" id="SSF109755">
    <property type="entry name" value="PhoU-like"/>
    <property type="match status" value="1"/>
</dbReference>
<dbReference type="GO" id="GO:0030643">
    <property type="term" value="P:intracellular phosphate ion homeostasis"/>
    <property type="evidence" value="ECO:0007669"/>
    <property type="project" value="InterPro"/>
</dbReference>
<evidence type="ECO:0000256" key="4">
    <source>
        <dbReference type="ARBA" id="ARBA00022448"/>
    </source>
</evidence>
<organism evidence="9 10">
    <name type="scientific">Lentilactobacillus kisonensis DSM 19906 = JCM 15041</name>
    <dbReference type="NCBI Taxonomy" id="1423766"/>
    <lineage>
        <taxon>Bacteria</taxon>
        <taxon>Bacillati</taxon>
        <taxon>Bacillota</taxon>
        <taxon>Bacilli</taxon>
        <taxon>Lactobacillales</taxon>
        <taxon>Lactobacillaceae</taxon>
        <taxon>Lentilactobacillus</taxon>
    </lineage>
</organism>
<evidence type="ECO:0000256" key="2">
    <source>
        <dbReference type="ARBA" id="ARBA00008107"/>
    </source>
</evidence>
<dbReference type="RefSeq" id="WP_056949602.1">
    <property type="nucleotide sequence ID" value="NZ_AZEB01000029.1"/>
</dbReference>
<evidence type="ECO:0000256" key="3">
    <source>
        <dbReference type="ARBA" id="ARBA00011738"/>
    </source>
</evidence>
<evidence type="ECO:0000256" key="1">
    <source>
        <dbReference type="ARBA" id="ARBA00004496"/>
    </source>
</evidence>
<dbReference type="PANTHER" id="PTHR42930">
    <property type="entry name" value="PHOSPHATE-SPECIFIC TRANSPORT SYSTEM ACCESSORY PROTEIN PHOU"/>
    <property type="match status" value="1"/>
</dbReference>
<dbReference type="GO" id="GO:0045936">
    <property type="term" value="P:negative regulation of phosphate metabolic process"/>
    <property type="evidence" value="ECO:0007669"/>
    <property type="project" value="InterPro"/>
</dbReference>
<dbReference type="Pfam" id="PF01895">
    <property type="entry name" value="PhoU"/>
    <property type="match status" value="2"/>
</dbReference>
<dbReference type="NCBIfam" id="TIGR02135">
    <property type="entry name" value="phoU_full"/>
    <property type="match status" value="1"/>
</dbReference>
<dbReference type="AlphaFoldDB" id="A0A0R1NU63"/>
<dbReference type="InterPro" id="IPR038078">
    <property type="entry name" value="PhoU-like_sf"/>
</dbReference>
<keyword evidence="6 7" id="KW-0592">Phosphate transport</keyword>
<comment type="similarity">
    <text evidence="2 7">Belongs to the PhoU family.</text>
</comment>
<feature type="domain" description="PhoU" evidence="8">
    <location>
        <begin position="17"/>
        <end position="103"/>
    </location>
</feature>
<comment type="subcellular location">
    <subcellularLocation>
        <location evidence="1 7">Cytoplasm</location>
    </subcellularLocation>
</comment>
<keyword evidence="5 7" id="KW-0963">Cytoplasm</keyword>
<evidence type="ECO:0000313" key="9">
    <source>
        <dbReference type="EMBL" id="KRL20339.1"/>
    </source>
</evidence>
<dbReference type="FunFam" id="1.20.58.220:FF:000004">
    <property type="entry name" value="Phosphate-specific transport system accessory protein PhoU"/>
    <property type="match status" value="1"/>
</dbReference>